<keyword evidence="3" id="KW-1185">Reference proteome</keyword>
<protein>
    <submittedName>
        <fullName evidence="2">Uncharacterized protein</fullName>
    </submittedName>
</protein>
<name>A0ABS4E701_9FIRM</name>
<sequence length="167" mass="19617">MANDLEKDCIEFTEKLLKGYRELKLHLEELKRLKETLKCDYTTQAIIYDKVKVSPTNKISKEVEEDVIRTLSRIEELEKEIDEESSLITQIDRAISNLSPIHKLIIQSKYIEGLDWQQIIDITNYCERQLRNKKNEAVKGVAIILFGSEIFKEEEPNLFDMIINKKN</sequence>
<comment type="caution">
    <text evidence="2">The sequence shown here is derived from an EMBL/GenBank/DDBJ whole genome shotgun (WGS) entry which is preliminary data.</text>
</comment>
<reference evidence="2 3" key="1">
    <citation type="submission" date="2021-03" db="EMBL/GenBank/DDBJ databases">
        <title>Genomic Encyclopedia of Type Strains, Phase IV (KMG-IV): sequencing the most valuable type-strain genomes for metagenomic binning, comparative biology and taxonomic classification.</title>
        <authorList>
            <person name="Goeker M."/>
        </authorList>
    </citation>
    <scope>NUCLEOTIDE SEQUENCE [LARGE SCALE GENOMIC DNA]</scope>
    <source>
        <strain evidence="2 3">DSM 1289</strain>
    </source>
</reference>
<gene>
    <name evidence="2" type="ORF">J2Z43_000091</name>
</gene>
<keyword evidence="1" id="KW-0175">Coiled coil</keyword>
<evidence type="ECO:0000313" key="2">
    <source>
        <dbReference type="EMBL" id="MBP1853701.1"/>
    </source>
</evidence>
<evidence type="ECO:0000313" key="3">
    <source>
        <dbReference type="Proteomes" id="UP000767291"/>
    </source>
</evidence>
<organism evidence="2 3">
    <name type="scientific">Metaclostridioides mangenotii</name>
    <dbReference type="NCBI Taxonomy" id="1540"/>
    <lineage>
        <taxon>Bacteria</taxon>
        <taxon>Bacillati</taxon>
        <taxon>Bacillota</taxon>
        <taxon>Clostridia</taxon>
        <taxon>Peptostreptococcales</taxon>
        <taxon>Peptostreptococcaceae</taxon>
        <taxon>Metaclostridioides</taxon>
    </lineage>
</organism>
<feature type="coiled-coil region" evidence="1">
    <location>
        <begin position="20"/>
        <end position="94"/>
    </location>
</feature>
<dbReference type="RefSeq" id="WP_209455362.1">
    <property type="nucleotide sequence ID" value="NZ_BAAACS010000017.1"/>
</dbReference>
<proteinExistence type="predicted"/>
<dbReference type="Proteomes" id="UP000767291">
    <property type="component" value="Unassembled WGS sequence"/>
</dbReference>
<evidence type="ECO:0000256" key="1">
    <source>
        <dbReference type="SAM" id="Coils"/>
    </source>
</evidence>
<accession>A0ABS4E701</accession>
<dbReference type="EMBL" id="JAGGJX010000001">
    <property type="protein sequence ID" value="MBP1853701.1"/>
    <property type="molecule type" value="Genomic_DNA"/>
</dbReference>